<feature type="region of interest" description="Disordered" evidence="1">
    <location>
        <begin position="38"/>
        <end position="58"/>
    </location>
</feature>
<comment type="caution">
    <text evidence="3">The sequence shown here is derived from an EMBL/GenBank/DDBJ whole genome shotgun (WGS) entry which is preliminary data.</text>
</comment>
<dbReference type="InterPro" id="IPR021402">
    <property type="entry name" value="DUF3042"/>
</dbReference>
<evidence type="ECO:0000313" key="4">
    <source>
        <dbReference type="Proteomes" id="UP000518255"/>
    </source>
</evidence>
<evidence type="ECO:0000313" key="2">
    <source>
        <dbReference type="EMBL" id="MBB1063722.1"/>
    </source>
</evidence>
<proteinExistence type="predicted"/>
<evidence type="ECO:0000313" key="5">
    <source>
        <dbReference type="Proteomes" id="UP000544052"/>
    </source>
</evidence>
<organism evidence="3 4">
    <name type="scientific">Limosilactobacillus fastidiosus</name>
    <dbReference type="NCBI Taxonomy" id="2759855"/>
    <lineage>
        <taxon>Bacteria</taxon>
        <taxon>Bacillati</taxon>
        <taxon>Bacillota</taxon>
        <taxon>Bacilli</taxon>
        <taxon>Lactobacillales</taxon>
        <taxon>Lactobacillaceae</taxon>
        <taxon>Limosilactobacillus</taxon>
    </lineage>
</organism>
<dbReference type="AlphaFoldDB" id="A0A7W3U0R6"/>
<accession>A0A7W3U0R6</accession>
<protein>
    <submittedName>
        <fullName evidence="3">DUF3042 family protein</fullName>
    </submittedName>
</protein>
<gene>
    <name evidence="3" type="ORF">H5R63_08165</name>
    <name evidence="2" type="ORF">H5R64_08130</name>
</gene>
<dbReference type="Proteomes" id="UP000518255">
    <property type="component" value="Unassembled WGS sequence"/>
</dbReference>
<keyword evidence="5" id="KW-1185">Reference proteome</keyword>
<sequence>MKNFAKGVLIGTFSTLAVIASGAFTFHKTVVKPIEDQEEKFDENRKAATRKSRSAHQA</sequence>
<evidence type="ECO:0000313" key="3">
    <source>
        <dbReference type="EMBL" id="MBB1086749.1"/>
    </source>
</evidence>
<dbReference type="EMBL" id="JACIUZ010000044">
    <property type="protein sequence ID" value="MBB1063722.1"/>
    <property type="molecule type" value="Genomic_DNA"/>
</dbReference>
<evidence type="ECO:0000256" key="1">
    <source>
        <dbReference type="SAM" id="MobiDB-lite"/>
    </source>
</evidence>
<dbReference type="Proteomes" id="UP000544052">
    <property type="component" value="Unassembled WGS sequence"/>
</dbReference>
<dbReference type="RefSeq" id="WP_182581611.1">
    <property type="nucleotide sequence ID" value="NZ_JACIUY010000064.1"/>
</dbReference>
<feature type="compositionally biased region" description="Basic residues" evidence="1">
    <location>
        <begin position="47"/>
        <end position="58"/>
    </location>
</feature>
<dbReference type="EMBL" id="JACIUY010000064">
    <property type="protein sequence ID" value="MBB1086749.1"/>
    <property type="molecule type" value="Genomic_DNA"/>
</dbReference>
<dbReference type="Pfam" id="PF11240">
    <property type="entry name" value="DUF3042"/>
    <property type="match status" value="1"/>
</dbReference>
<reference evidence="4 5" key="1">
    <citation type="submission" date="2020-07" db="EMBL/GenBank/DDBJ databases">
        <title>Description of Limosilactobacillus balticus sp. nov., Limosilactobacillus agrestis sp. nov., Limosilactobacillus albertensis sp. nov., Limosilactobacillus rudii sp. nov., Limosilactobacillus fastidiosus sp. nov., five novel Limosilactobacillus species isolated from the vertebrate gastrointestinal tract, and proposal of 6 subspecies of Limosilactobacillus reuteri adapted to the gastrointestinal tract of specific vertebrate hosts.</title>
        <authorList>
            <person name="Li F."/>
            <person name="Cheng C."/>
            <person name="Zheng J."/>
            <person name="Quevedo R.M."/>
            <person name="Li J."/>
            <person name="Roos S."/>
            <person name="Gaenzle M.G."/>
            <person name="Walter J."/>
        </authorList>
    </citation>
    <scope>NUCLEOTIDE SEQUENCE [LARGE SCALE GENOMIC DNA]</scope>
    <source>
        <strain evidence="3 4">WF-MA3-C</strain>
        <strain evidence="2 5">WF-MO7-1</strain>
    </source>
</reference>
<name>A0A7W3U0R6_9LACO</name>